<evidence type="ECO:0000313" key="3">
    <source>
        <dbReference type="Proteomes" id="UP000812287"/>
    </source>
</evidence>
<reference evidence="2" key="1">
    <citation type="submission" date="2020-11" db="EMBL/GenBank/DDBJ databases">
        <title>Adaptations for nitrogen fixation in a non-lichenized fungal sporocarp promotes dispersal by wood-feeding termites.</title>
        <authorList>
            <consortium name="DOE Joint Genome Institute"/>
            <person name="Koch R.A."/>
            <person name="Yoon G."/>
            <person name="Arayal U."/>
            <person name="Lail K."/>
            <person name="Amirebrahimi M."/>
            <person name="Labutti K."/>
            <person name="Lipzen A."/>
            <person name="Riley R."/>
            <person name="Barry K."/>
            <person name="Henrissat B."/>
            <person name="Grigoriev I.V."/>
            <person name="Herr J.R."/>
            <person name="Aime M.C."/>
        </authorList>
    </citation>
    <scope>NUCLEOTIDE SEQUENCE</scope>
    <source>
        <strain evidence="2">MCA 3950</strain>
    </source>
</reference>
<evidence type="ECO:0000313" key="2">
    <source>
        <dbReference type="EMBL" id="KAG7448057.1"/>
    </source>
</evidence>
<dbReference type="AlphaFoldDB" id="A0A9P8AVM5"/>
<accession>A0A9P8AVM5</accession>
<proteinExistence type="predicted"/>
<keyword evidence="1" id="KW-0472">Membrane</keyword>
<dbReference type="EMBL" id="MU250530">
    <property type="protein sequence ID" value="KAG7448057.1"/>
    <property type="molecule type" value="Genomic_DNA"/>
</dbReference>
<dbReference type="Proteomes" id="UP000812287">
    <property type="component" value="Unassembled WGS sequence"/>
</dbReference>
<comment type="caution">
    <text evidence="2">The sequence shown here is derived from an EMBL/GenBank/DDBJ whole genome shotgun (WGS) entry which is preliminary data.</text>
</comment>
<keyword evidence="3" id="KW-1185">Reference proteome</keyword>
<dbReference type="RefSeq" id="XP_043041557.1">
    <property type="nucleotide sequence ID" value="XM_043185866.1"/>
</dbReference>
<organism evidence="2 3">
    <name type="scientific">Guyanagaster necrorhizus</name>
    <dbReference type="NCBI Taxonomy" id="856835"/>
    <lineage>
        <taxon>Eukaryota</taxon>
        <taxon>Fungi</taxon>
        <taxon>Dikarya</taxon>
        <taxon>Basidiomycota</taxon>
        <taxon>Agaricomycotina</taxon>
        <taxon>Agaricomycetes</taxon>
        <taxon>Agaricomycetidae</taxon>
        <taxon>Agaricales</taxon>
        <taxon>Marasmiineae</taxon>
        <taxon>Physalacriaceae</taxon>
        <taxon>Guyanagaster</taxon>
    </lineage>
</organism>
<name>A0A9P8AVM5_9AGAR</name>
<keyword evidence="1" id="KW-0812">Transmembrane</keyword>
<sequence>MAPFRAAPSTTHKTQRRLYSRAFLAILFYSTSSSFLFQLLNPTDDLQYSTAAGSVTLDEVPLQNPTLIESRITGTNDHLILILSMRAFRTGGDKRYRSTLKTPFARLEKRRKTTTTTTRAACCFPGRMSRRS</sequence>
<keyword evidence="1" id="KW-1133">Transmembrane helix</keyword>
<dbReference type="GeneID" id="66108163"/>
<feature type="transmembrane region" description="Helical" evidence="1">
    <location>
        <begin position="21"/>
        <end position="40"/>
    </location>
</feature>
<gene>
    <name evidence="2" type="ORF">BT62DRAFT_930142</name>
</gene>
<protein>
    <submittedName>
        <fullName evidence="2">Uncharacterized protein</fullName>
    </submittedName>
</protein>
<evidence type="ECO:0000256" key="1">
    <source>
        <dbReference type="SAM" id="Phobius"/>
    </source>
</evidence>